<evidence type="ECO:0000256" key="1">
    <source>
        <dbReference type="SAM" id="MobiDB-lite"/>
    </source>
</evidence>
<comment type="caution">
    <text evidence="3">The sequence shown here is derived from an EMBL/GenBank/DDBJ whole genome shotgun (WGS) entry which is preliminary data.</text>
</comment>
<feature type="signal peptide" evidence="2">
    <location>
        <begin position="1"/>
        <end position="19"/>
    </location>
</feature>
<feature type="compositionally biased region" description="Basic and acidic residues" evidence="1">
    <location>
        <begin position="36"/>
        <end position="56"/>
    </location>
</feature>
<feature type="non-terminal residue" evidence="3">
    <location>
        <position position="1"/>
    </location>
</feature>
<dbReference type="AlphaFoldDB" id="A0ABC8RWZ3"/>
<feature type="region of interest" description="Disordered" evidence="1">
    <location>
        <begin position="26"/>
        <end position="56"/>
    </location>
</feature>
<sequence length="67" mass="7596">GWLLSLIAIGVFFIVMAYTKQTGPILAPQAGTRSSKRSEESDPHSGEERKKKKNDPCMRRYVLPLYQ</sequence>
<keyword evidence="4" id="KW-1185">Reference proteome</keyword>
<gene>
    <name evidence="3" type="ORF">ILEXP_LOCUS17121</name>
</gene>
<evidence type="ECO:0000313" key="4">
    <source>
        <dbReference type="Proteomes" id="UP001642360"/>
    </source>
</evidence>
<dbReference type="Proteomes" id="UP001642360">
    <property type="component" value="Unassembled WGS sequence"/>
</dbReference>
<accession>A0ABC8RWZ3</accession>
<evidence type="ECO:0000256" key="2">
    <source>
        <dbReference type="SAM" id="SignalP"/>
    </source>
</evidence>
<dbReference type="EMBL" id="CAUOFW020001836">
    <property type="protein sequence ID" value="CAK9149095.1"/>
    <property type="molecule type" value="Genomic_DNA"/>
</dbReference>
<reference evidence="3 4" key="1">
    <citation type="submission" date="2024-02" db="EMBL/GenBank/DDBJ databases">
        <authorList>
            <person name="Vignale AGUSTIN F."/>
            <person name="Sosa J E."/>
            <person name="Modenutti C."/>
        </authorList>
    </citation>
    <scope>NUCLEOTIDE SEQUENCE [LARGE SCALE GENOMIC DNA]</scope>
</reference>
<evidence type="ECO:0000313" key="3">
    <source>
        <dbReference type="EMBL" id="CAK9149095.1"/>
    </source>
</evidence>
<name>A0ABC8RWZ3_9AQUA</name>
<keyword evidence="2" id="KW-0732">Signal</keyword>
<feature type="chain" id="PRO_5044850325" evidence="2">
    <location>
        <begin position="20"/>
        <end position="67"/>
    </location>
</feature>
<organism evidence="3 4">
    <name type="scientific">Ilex paraguariensis</name>
    <name type="common">yerba mate</name>
    <dbReference type="NCBI Taxonomy" id="185542"/>
    <lineage>
        <taxon>Eukaryota</taxon>
        <taxon>Viridiplantae</taxon>
        <taxon>Streptophyta</taxon>
        <taxon>Embryophyta</taxon>
        <taxon>Tracheophyta</taxon>
        <taxon>Spermatophyta</taxon>
        <taxon>Magnoliopsida</taxon>
        <taxon>eudicotyledons</taxon>
        <taxon>Gunneridae</taxon>
        <taxon>Pentapetalae</taxon>
        <taxon>asterids</taxon>
        <taxon>campanulids</taxon>
        <taxon>Aquifoliales</taxon>
        <taxon>Aquifoliaceae</taxon>
        <taxon>Ilex</taxon>
    </lineage>
</organism>
<proteinExistence type="predicted"/>
<protein>
    <submittedName>
        <fullName evidence="3">Uncharacterized protein</fullName>
    </submittedName>
</protein>